<reference evidence="1 2" key="1">
    <citation type="submission" date="2017-08" db="EMBL/GenBank/DDBJ databases">
        <title>Infants hospitalized years apart are colonized by the same room-sourced microbial strains.</title>
        <authorList>
            <person name="Brooks B."/>
            <person name="Olm M.R."/>
            <person name="Firek B.A."/>
            <person name="Baker R."/>
            <person name="Thomas B.C."/>
            <person name="Morowitz M.J."/>
            <person name="Banfield J.F."/>
        </authorList>
    </citation>
    <scope>NUCLEOTIDE SEQUENCE [LARGE SCALE GENOMIC DNA]</scope>
    <source>
        <strain evidence="1">S2_005_001_R2_27</strain>
    </source>
</reference>
<dbReference type="AlphaFoldDB" id="A0A2W5QY18"/>
<comment type="caution">
    <text evidence="1">The sequence shown here is derived from an EMBL/GenBank/DDBJ whole genome shotgun (WGS) entry which is preliminary data.</text>
</comment>
<organism evidence="1 2">
    <name type="scientific">Ancylobacter novellus</name>
    <name type="common">Thiobacillus novellus</name>
    <dbReference type="NCBI Taxonomy" id="921"/>
    <lineage>
        <taxon>Bacteria</taxon>
        <taxon>Pseudomonadati</taxon>
        <taxon>Pseudomonadota</taxon>
        <taxon>Alphaproteobacteria</taxon>
        <taxon>Hyphomicrobiales</taxon>
        <taxon>Xanthobacteraceae</taxon>
        <taxon>Ancylobacter</taxon>
    </lineage>
</organism>
<gene>
    <name evidence="1" type="ORF">DI549_13500</name>
</gene>
<name>A0A2W5QY18_ANCNO</name>
<protein>
    <submittedName>
        <fullName evidence="1">Rhamnan synthesis F</fullName>
    </submittedName>
</protein>
<feature type="non-terminal residue" evidence="1">
    <location>
        <position position="1"/>
    </location>
</feature>
<evidence type="ECO:0000313" key="1">
    <source>
        <dbReference type="EMBL" id="PZQ81614.1"/>
    </source>
</evidence>
<dbReference type="Proteomes" id="UP000248887">
    <property type="component" value="Unassembled WGS sequence"/>
</dbReference>
<proteinExistence type="predicted"/>
<dbReference type="InterPro" id="IPR007739">
    <property type="entry name" value="RgpF"/>
</dbReference>
<dbReference type="EMBL" id="QFQD01000042">
    <property type="protein sequence ID" value="PZQ81614.1"/>
    <property type="molecule type" value="Genomic_DNA"/>
</dbReference>
<sequence length="519" mass="56529">LQRAVALVLCHGADAGGAKLLAELAKNFEVVLVRIDGVGAGSPMPEAARTVSFSAAGSRVPRSVLLSALALRLRDLKPRVALALGAATADAALACELREIPVVFLADSVAPETMLRDATEVVFPSAAARIAAKTAFPAFAGRDYLHVVDEPLSAGAASAVAIAELAARRVEDEVALALKAGAGRLEILTADQPGRDPAVALREQVIAWRRSHAGGTRRMRRILHRPCSGFNPLIYAEAHPQACLVNRRYPLAHWIEQGEPAGPWVYEVVRPGEAVAAQVKVALHGHFFYADLLPEMLERLQRGATRPDLFLTTDNEAKVAQMRAATRDYPAKVEITIVPNLGRDIGPFFTALRESLLRGGYDVFFHLHGKKTKGRRRNIGDPWRNFLWENMIGGAFPMLDAIVARFATDPSTGLVFPEDSHVLDWGRNEEVAHALRHSLGLDEPMTTYVEFPVGNMFAARPAALKPLLDLDLQWDDYPAEPVPDDGTVLHGLERILPLVVRKAGYVARAVRVPGTYWED</sequence>
<dbReference type="Pfam" id="PF05045">
    <property type="entry name" value="RgpF"/>
    <property type="match status" value="1"/>
</dbReference>
<evidence type="ECO:0000313" key="2">
    <source>
        <dbReference type="Proteomes" id="UP000248887"/>
    </source>
</evidence>
<accession>A0A2W5QY18</accession>